<sequence>MDMDINRIPVNVNDLTSALTARIGRLEQENALLKSQLKAVLNVVPKDVWNALTNPKTDDK</sequence>
<dbReference type="EMBL" id="CP035464">
    <property type="protein sequence ID" value="QAY32564.1"/>
    <property type="molecule type" value="Genomic_DNA"/>
</dbReference>
<evidence type="ECO:0000313" key="1">
    <source>
        <dbReference type="EMBL" id="QAY32564.1"/>
    </source>
</evidence>
<accession>A0A4P6DVD4</accession>
<evidence type="ECO:0000313" key="2">
    <source>
        <dbReference type="Proteomes" id="UP000293589"/>
    </source>
</evidence>
<reference evidence="1 2" key="1">
    <citation type="submission" date="2019-01" db="EMBL/GenBank/DDBJ databases">
        <title>Complete genome sequence of Bifidobacterium gallinarum CACC 514.</title>
        <authorList>
            <person name="Jung M."/>
        </authorList>
    </citation>
    <scope>NUCLEOTIDE SEQUENCE [LARGE SCALE GENOMIC DNA]</scope>
    <source>
        <strain evidence="1 2">CACC 514</strain>
    </source>
</reference>
<organism evidence="1 2">
    <name type="scientific">Bifidobacterium pullorum subsp. gallinarum</name>
    <dbReference type="NCBI Taxonomy" id="78344"/>
    <lineage>
        <taxon>Bacteria</taxon>
        <taxon>Bacillati</taxon>
        <taxon>Actinomycetota</taxon>
        <taxon>Actinomycetes</taxon>
        <taxon>Bifidobacteriales</taxon>
        <taxon>Bifidobacteriaceae</taxon>
        <taxon>Bifidobacterium</taxon>
    </lineage>
</organism>
<evidence type="ECO:0008006" key="3">
    <source>
        <dbReference type="Google" id="ProtNLM"/>
    </source>
</evidence>
<dbReference type="AlphaFoldDB" id="A0A4P6DVD4"/>
<proteinExistence type="predicted"/>
<dbReference type="RefSeq" id="WP_129237059.1">
    <property type="nucleotide sequence ID" value="NZ_CP035464.1"/>
</dbReference>
<protein>
    <recommendedName>
        <fullName evidence="3">Transposase</fullName>
    </recommendedName>
</protein>
<dbReference type="Proteomes" id="UP000293589">
    <property type="component" value="Chromosome"/>
</dbReference>
<dbReference type="KEGG" id="bgx:ESN35_03310"/>
<gene>
    <name evidence="1" type="ORF">ESN35_03310</name>
</gene>
<name>A0A4P6DVD4_9BIFI</name>